<keyword evidence="3" id="KW-1185">Reference proteome</keyword>
<organism evidence="2 3">
    <name type="scientific">Cichlidogyrus casuarinus</name>
    <dbReference type="NCBI Taxonomy" id="1844966"/>
    <lineage>
        <taxon>Eukaryota</taxon>
        <taxon>Metazoa</taxon>
        <taxon>Spiralia</taxon>
        <taxon>Lophotrochozoa</taxon>
        <taxon>Platyhelminthes</taxon>
        <taxon>Monogenea</taxon>
        <taxon>Monopisthocotylea</taxon>
        <taxon>Dactylogyridea</taxon>
        <taxon>Ancyrocephalidae</taxon>
        <taxon>Cichlidogyrus</taxon>
    </lineage>
</organism>
<dbReference type="AlphaFoldDB" id="A0ABD2QB57"/>
<protein>
    <submittedName>
        <fullName evidence="2">Uncharacterized protein</fullName>
    </submittedName>
</protein>
<comment type="caution">
    <text evidence="2">The sequence shown here is derived from an EMBL/GenBank/DDBJ whole genome shotgun (WGS) entry which is preliminary data.</text>
</comment>
<accession>A0ABD2QB57</accession>
<name>A0ABD2QB57_9PLAT</name>
<dbReference type="EMBL" id="JBJKFK010000480">
    <property type="protein sequence ID" value="KAL3316793.1"/>
    <property type="molecule type" value="Genomic_DNA"/>
</dbReference>
<reference evidence="2 3" key="1">
    <citation type="submission" date="2024-11" db="EMBL/GenBank/DDBJ databases">
        <title>Adaptive evolution of stress response genes in parasites aligns with host niche diversity.</title>
        <authorList>
            <person name="Hahn C."/>
            <person name="Resl P."/>
        </authorList>
    </citation>
    <scope>NUCLEOTIDE SEQUENCE [LARGE SCALE GENOMIC DNA]</scope>
    <source>
        <strain evidence="2">EGGRZ-B1_66</strain>
        <tissue evidence="2">Body</tissue>
    </source>
</reference>
<feature type="region of interest" description="Disordered" evidence="1">
    <location>
        <begin position="1"/>
        <end position="69"/>
    </location>
</feature>
<gene>
    <name evidence="2" type="ORF">Ciccas_004547</name>
</gene>
<feature type="compositionally biased region" description="Polar residues" evidence="1">
    <location>
        <begin position="47"/>
        <end position="62"/>
    </location>
</feature>
<feature type="compositionally biased region" description="Basic and acidic residues" evidence="1">
    <location>
        <begin position="1"/>
        <end position="19"/>
    </location>
</feature>
<dbReference type="Proteomes" id="UP001626550">
    <property type="component" value="Unassembled WGS sequence"/>
</dbReference>
<proteinExistence type="predicted"/>
<evidence type="ECO:0000313" key="2">
    <source>
        <dbReference type="EMBL" id="KAL3316793.1"/>
    </source>
</evidence>
<evidence type="ECO:0000256" key="1">
    <source>
        <dbReference type="SAM" id="MobiDB-lite"/>
    </source>
</evidence>
<sequence length="109" mass="11982">MPTPSHHDPSRLPFSEHHPAGYPGYSVSPLKVHVPSSASPFHGPAKTSPNFGSQQRLTSTMLGSPDRHVMNINLTPRSALEPDDRVQSVPYYHRNVEARAYSSSPDHST</sequence>
<evidence type="ECO:0000313" key="3">
    <source>
        <dbReference type="Proteomes" id="UP001626550"/>
    </source>
</evidence>